<dbReference type="EMBL" id="CAKMRJ010005412">
    <property type="protein sequence ID" value="CAH1440488.1"/>
    <property type="molecule type" value="Genomic_DNA"/>
</dbReference>
<sequence>MDELITSSEGGTPDSIIEGAIVTGVTLAVLLFQNLIFIYQKSNPPCSSLISLAFSIPSFLNRFTTNSFVNNPSLGKMTNKEGIDKAQTHILEGLHWMNEVSLHNKARVVATAAREMKFDKLSDCMDKLRSSYQFLEREKKKLI</sequence>
<reference evidence="2 3" key="1">
    <citation type="submission" date="2022-01" db="EMBL/GenBank/DDBJ databases">
        <authorList>
            <person name="Xiong W."/>
            <person name="Schranz E."/>
        </authorList>
    </citation>
    <scope>NUCLEOTIDE SEQUENCE [LARGE SCALE GENOMIC DNA]</scope>
</reference>
<keyword evidence="1" id="KW-0472">Membrane</keyword>
<dbReference type="AlphaFoldDB" id="A0AAU9NRQ8"/>
<protein>
    <submittedName>
        <fullName evidence="2">Uncharacterized protein</fullName>
    </submittedName>
</protein>
<organism evidence="2 3">
    <name type="scientific">Lactuca virosa</name>
    <dbReference type="NCBI Taxonomy" id="75947"/>
    <lineage>
        <taxon>Eukaryota</taxon>
        <taxon>Viridiplantae</taxon>
        <taxon>Streptophyta</taxon>
        <taxon>Embryophyta</taxon>
        <taxon>Tracheophyta</taxon>
        <taxon>Spermatophyta</taxon>
        <taxon>Magnoliopsida</taxon>
        <taxon>eudicotyledons</taxon>
        <taxon>Gunneridae</taxon>
        <taxon>Pentapetalae</taxon>
        <taxon>asterids</taxon>
        <taxon>campanulids</taxon>
        <taxon>Asterales</taxon>
        <taxon>Asteraceae</taxon>
        <taxon>Cichorioideae</taxon>
        <taxon>Cichorieae</taxon>
        <taxon>Lactucinae</taxon>
        <taxon>Lactuca</taxon>
    </lineage>
</organism>
<proteinExistence type="predicted"/>
<evidence type="ECO:0000313" key="3">
    <source>
        <dbReference type="Proteomes" id="UP001157418"/>
    </source>
</evidence>
<evidence type="ECO:0000256" key="1">
    <source>
        <dbReference type="SAM" id="Phobius"/>
    </source>
</evidence>
<gene>
    <name evidence="2" type="ORF">LVIROSA_LOCUS26622</name>
</gene>
<evidence type="ECO:0000313" key="2">
    <source>
        <dbReference type="EMBL" id="CAH1440488.1"/>
    </source>
</evidence>
<name>A0AAU9NRQ8_9ASTR</name>
<dbReference type="Proteomes" id="UP001157418">
    <property type="component" value="Unassembled WGS sequence"/>
</dbReference>
<keyword evidence="1" id="KW-0812">Transmembrane</keyword>
<accession>A0AAU9NRQ8</accession>
<comment type="caution">
    <text evidence="2">The sequence shown here is derived from an EMBL/GenBank/DDBJ whole genome shotgun (WGS) entry which is preliminary data.</text>
</comment>
<keyword evidence="3" id="KW-1185">Reference proteome</keyword>
<keyword evidence="1" id="KW-1133">Transmembrane helix</keyword>
<feature type="transmembrane region" description="Helical" evidence="1">
    <location>
        <begin position="20"/>
        <end position="39"/>
    </location>
</feature>